<dbReference type="Proteomes" id="UP000572863">
    <property type="component" value="Unassembled WGS sequence"/>
</dbReference>
<sequence length="1519" mass="167759">MLRIPRAATATPVLPPLSPPFITADDATRWAHGQINHQVADKEYGGAVLKQDGLYFATTPIADQALTFDHRILLATDAADNFIAPSGYTCEALYHSHPSDMAQVKLHNPGISDDHASMMMSFFSPADLDFIIEHRRSVPAHYLCGPEGSLLKYATSGSAAEVLLRKRIRGEEPFPASADRESLVWMAAEAGDLRVVVPNVRWGGARGRVTRGWKVNAAVTQVTEEPPFFTQVFDRPELAVRAVAAAENTFGVVLKHTLSDRYVATYPERIRQPLFAAVGLFPERAPGKPRLPSNYRLEAIYYRSKTSQADVPEREPWLYTTFFTPAEVAAAIAQLSATQALQNPLRGLHLYLRASDGALLTLKVPQAAGSAEALGNNAQTALLSGALSPRDYVRRVIATTPLAVVEAGVLWQVIGPVENTSAVLSSFHEAVLSPLFIHAHDAAVYAHEQIGSRRERAYGGYILKGRDGRFLITEPLAADANPFAHKLFVPAQGQGPLIPPETYQIHGRYGSHPALSMVDPDWVKQRGWSREDALVNLQVFSAEEIHDVIQLGRPAYLSGADDCLLVYTPSRSAQETLLSNSTEPKPGGSVAQQRLDRGLAKPAQWVVKLAESGDLRVVLGNPLWGPRSPVYADWTPAFDYAPRLGAPDYATYGAVFNTADEAARNLHTRVHAHNLAEQAYFGFILKYKEQERYLATEVVGVNPQAKLFNLNRVFARTEDRDYRFPEGFVLCALFRSQQWQARGLSASSAWLTRHFVMPMVLYTALYDSKRRGDKYNHGKNLPVYFSTQEGALLRFVPLPFNVGSGGVVESAFEEASTALESGQLTPQAFVRRWANNGELSVVRTSPCWDRQGRVTRTWSAYQNPIRRRVGPAFASLDDAARYAAAIVGEGRQRSYGGVLLRMPEGGFVATDPLAVPPQGYELNWIYPDAAVAQGLYPAGSLIVARYRSVIAQEAQMLLAPTQKAIYQSMLPTGVLANLLLREVQIKREYLFAPEGGILCYELTGSADEAMLKRQLAPLNPAKEDLTDNGIEQQLRQGILLPADFVTQVAKAGELRVVKGDALWSFARRLSGPFQPYVDKAAPLEIKQVAADAPCSPIFTQAYDAVRYAQRRSSAQPQVQFGYVLKSLKQNTYIATLPLVRTNYYRFEQVFLDGMLPQGYALDGLYLCASTVAIAPMTDEMAMSFFSPQAIADGVGFVSNLASNGPLPLYLLCADGALLRYSFKKNGPSSLNALFVELRAIGRQLQDAAWSVADYVRRLAARGELYVRVRSTVWGKEQAVTGQWRPKAAPWPFETNPHLLSFCGPLFGHADDAARWAKQQLGVFDAKEYLGAVLTPPTLRGFVALDPVEDRHGWLEDTIAQLFWFHHKGFDVTRDHPLFSYAIHAVHTFYKTIPSTLSLEPLDQALLRNFASKDDLRSYVDILTSNRPGAESVYLSCRGGALLKYMPSFTADETRLLTVGASPRPSVWVSRLQAVGKLSVLDTDAFWTRKGELVAQWQTEDVQAEPDPQAVQYGRDKDEL</sequence>
<comment type="caution">
    <text evidence="3">The sequence shown here is derived from an EMBL/GenBank/DDBJ whole genome shotgun (WGS) entry which is preliminary data.</text>
</comment>
<keyword evidence="4" id="KW-1185">Reference proteome</keyword>
<dbReference type="InterPro" id="IPR025479">
    <property type="entry name" value="DUF4329"/>
</dbReference>
<feature type="region of interest" description="Disordered" evidence="1">
    <location>
        <begin position="1499"/>
        <end position="1519"/>
    </location>
</feature>
<evidence type="ECO:0000256" key="1">
    <source>
        <dbReference type="SAM" id="MobiDB-lite"/>
    </source>
</evidence>
<dbReference type="Pfam" id="PF14220">
    <property type="entry name" value="DUF4329"/>
    <property type="match status" value="1"/>
</dbReference>
<gene>
    <name evidence="3" type="ORF">HX871_06175</name>
</gene>
<dbReference type="EMBL" id="JACARY010000007">
    <property type="protein sequence ID" value="NWD93995.1"/>
    <property type="molecule type" value="Genomic_DNA"/>
</dbReference>
<evidence type="ECO:0000313" key="4">
    <source>
        <dbReference type="Proteomes" id="UP000572863"/>
    </source>
</evidence>
<name>A0ABX2QTV3_9PSED</name>
<proteinExistence type="predicted"/>
<evidence type="ECO:0000313" key="3">
    <source>
        <dbReference type="EMBL" id="NWD93995.1"/>
    </source>
</evidence>
<reference evidence="3 4" key="1">
    <citation type="submission" date="2020-04" db="EMBL/GenBank/DDBJ databases">
        <title>Molecular characterization of pseudomonads from Agaricus bisporus reveal novel blotch 2 pathogens in Western Europe.</title>
        <authorList>
            <person name="Taparia T."/>
            <person name="Krijger M."/>
            <person name="Haynes E."/>
            <person name="Elpinstone J.G."/>
            <person name="Noble R."/>
            <person name="Van Der Wolf J."/>
        </authorList>
    </citation>
    <scope>NUCLEOTIDE SEQUENCE [LARGE SCALE GENOMIC DNA]</scope>
    <source>
        <strain evidence="3 4">P7774</strain>
    </source>
</reference>
<protein>
    <submittedName>
        <fullName evidence="3">DUF4329 domain-containing protein</fullName>
    </submittedName>
</protein>
<evidence type="ECO:0000259" key="2">
    <source>
        <dbReference type="Pfam" id="PF14220"/>
    </source>
</evidence>
<organism evidence="3 4">
    <name type="scientific">Pseudomonas reactans</name>
    <dbReference type="NCBI Taxonomy" id="117680"/>
    <lineage>
        <taxon>Bacteria</taxon>
        <taxon>Pseudomonadati</taxon>
        <taxon>Pseudomonadota</taxon>
        <taxon>Gammaproteobacteria</taxon>
        <taxon>Pseudomonadales</taxon>
        <taxon>Pseudomonadaceae</taxon>
        <taxon>Pseudomonas</taxon>
    </lineage>
</organism>
<accession>A0ABX2QTV3</accession>
<feature type="domain" description="DUF4329" evidence="2">
    <location>
        <begin position="25"/>
        <end position="161"/>
    </location>
</feature>
<dbReference type="RefSeq" id="WP_177058952.1">
    <property type="nucleotide sequence ID" value="NZ_JACARY010000007.1"/>
</dbReference>